<evidence type="ECO:0000256" key="2">
    <source>
        <dbReference type="ARBA" id="ARBA00022481"/>
    </source>
</evidence>
<dbReference type="SUPFAM" id="SSF58104">
    <property type="entry name" value="Methyl-accepting chemotaxis protein (MCP) signaling domain"/>
    <property type="match status" value="1"/>
</dbReference>
<dbReference type="AlphaFoldDB" id="A0A4R6N2D0"/>
<dbReference type="SMART" id="SM00304">
    <property type="entry name" value="HAMP"/>
    <property type="match status" value="1"/>
</dbReference>
<feature type="domain" description="Methyl-accepting transducer" evidence="6">
    <location>
        <begin position="262"/>
        <end position="491"/>
    </location>
</feature>
<organism evidence="8 9">
    <name type="scientific">Roseateles asaccharophilus</name>
    <dbReference type="NCBI Taxonomy" id="582607"/>
    <lineage>
        <taxon>Bacteria</taxon>
        <taxon>Pseudomonadati</taxon>
        <taxon>Pseudomonadota</taxon>
        <taxon>Betaproteobacteria</taxon>
        <taxon>Burkholderiales</taxon>
        <taxon>Sphaerotilaceae</taxon>
        <taxon>Roseateles</taxon>
    </lineage>
</organism>
<dbReference type="OrthoDB" id="1884279at2"/>
<protein>
    <submittedName>
        <fullName evidence="8">Methyl-accepting chemotaxis protein-1 (Serine sensor receptor)</fullName>
    </submittedName>
</protein>
<dbReference type="GO" id="GO:0005886">
    <property type="term" value="C:plasma membrane"/>
    <property type="evidence" value="ECO:0007669"/>
    <property type="project" value="TreeGrafter"/>
</dbReference>
<evidence type="ECO:0000313" key="9">
    <source>
        <dbReference type="Proteomes" id="UP000295357"/>
    </source>
</evidence>
<dbReference type="PANTHER" id="PTHR43531:SF14">
    <property type="entry name" value="METHYL-ACCEPTING CHEMOTAXIS PROTEIN I-RELATED"/>
    <property type="match status" value="1"/>
</dbReference>
<dbReference type="PANTHER" id="PTHR43531">
    <property type="entry name" value="PROTEIN ICFG"/>
    <property type="match status" value="1"/>
</dbReference>
<dbReference type="PRINTS" id="PR00260">
    <property type="entry name" value="CHEMTRNSDUCR"/>
</dbReference>
<keyword evidence="5" id="KW-0175">Coiled coil</keyword>
<evidence type="ECO:0000256" key="4">
    <source>
        <dbReference type="PROSITE-ProRule" id="PRU00284"/>
    </source>
</evidence>
<sequence length="507" mass="53730">MKLSRKLPLAIALTLVLTLAAGFFGLWTARQALQVFNTEVLSHMAAEREAAELESHFKTQVQEWKNVLLRGSDTALFNKHWQAFQAEESAVQSKVQALIPRLTPEQGALAQQFQLSHRKMGEAYRQGLEKFQDNGLDPSIGDMVVRGLDREPAKNLQQLAALIAGHSQAVAQQAYASGHQATLLSLSLMLLASVLGVAIGVFITRSVIVPLRSAAELAAAVAQGNLSTPVPNGGRDELGQLLQALGTMQQQLRALVSDVRHNAEQVAAASAEIAAGNSDLAARTEQQASALQGTASSMDQLDGTVRKNAEGAAQAEQLAQKASGVALAGGQAIATVVQTMQSIHGASERVVSIIEVIDNIAFQTNILALNAAVEAARAGEQGRGFAVVAGEVRTLAQRSAQAAREIRSLILGSNENVQRGSQEVHAAGQTMRQVEQAIGDVSGLIQEISRASLAQSQSVSGLNAAVLRIEEGTQQNAALVEQTSAAAESLRRQAQQLVQLVDRFRLA</sequence>
<dbReference type="CDD" id="cd11386">
    <property type="entry name" value="MCP_signal"/>
    <property type="match status" value="1"/>
</dbReference>
<keyword evidence="4" id="KW-0807">Transducer</keyword>
<proteinExistence type="inferred from homology"/>
<dbReference type="RefSeq" id="WP_133603877.1">
    <property type="nucleotide sequence ID" value="NZ_JAUFPJ010000003.1"/>
</dbReference>
<evidence type="ECO:0000313" key="8">
    <source>
        <dbReference type="EMBL" id="TDP09251.1"/>
    </source>
</evidence>
<comment type="subcellular location">
    <subcellularLocation>
        <location evidence="1">Membrane</location>
    </subcellularLocation>
</comment>
<evidence type="ECO:0000256" key="1">
    <source>
        <dbReference type="ARBA" id="ARBA00004370"/>
    </source>
</evidence>
<gene>
    <name evidence="8" type="ORF">DFR39_10589</name>
</gene>
<evidence type="ECO:0000256" key="5">
    <source>
        <dbReference type="SAM" id="Coils"/>
    </source>
</evidence>
<dbReference type="FunFam" id="1.10.287.950:FF:000001">
    <property type="entry name" value="Methyl-accepting chemotaxis sensory transducer"/>
    <property type="match status" value="1"/>
</dbReference>
<dbReference type="GO" id="GO:0006935">
    <property type="term" value="P:chemotaxis"/>
    <property type="evidence" value="ECO:0007669"/>
    <property type="project" value="InterPro"/>
</dbReference>
<comment type="caution">
    <text evidence="8">The sequence shown here is derived from an EMBL/GenBank/DDBJ whole genome shotgun (WGS) entry which is preliminary data.</text>
</comment>
<dbReference type="EMBL" id="SNXE01000005">
    <property type="protein sequence ID" value="TDP09251.1"/>
    <property type="molecule type" value="Genomic_DNA"/>
</dbReference>
<dbReference type="Pfam" id="PF00672">
    <property type="entry name" value="HAMP"/>
    <property type="match status" value="1"/>
</dbReference>
<dbReference type="InterPro" id="IPR003660">
    <property type="entry name" value="HAMP_dom"/>
</dbReference>
<dbReference type="InterPro" id="IPR004089">
    <property type="entry name" value="MCPsignal_dom"/>
</dbReference>
<dbReference type="InterPro" id="IPR051310">
    <property type="entry name" value="MCP_chemotaxis"/>
</dbReference>
<accession>A0A4R6N2D0</accession>
<feature type="domain" description="HAMP" evidence="7">
    <location>
        <begin position="205"/>
        <end position="257"/>
    </location>
</feature>
<dbReference type="SMART" id="SM00283">
    <property type="entry name" value="MA"/>
    <property type="match status" value="1"/>
</dbReference>
<comment type="similarity">
    <text evidence="3">Belongs to the methyl-accepting chemotaxis (MCP) protein family.</text>
</comment>
<dbReference type="CDD" id="cd06225">
    <property type="entry name" value="HAMP"/>
    <property type="match status" value="1"/>
</dbReference>
<dbReference type="PROSITE" id="PS50111">
    <property type="entry name" value="CHEMOTAXIS_TRANSDUC_2"/>
    <property type="match status" value="1"/>
</dbReference>
<name>A0A4R6N2D0_9BURK</name>
<reference evidence="8 9" key="1">
    <citation type="submission" date="2019-03" db="EMBL/GenBank/DDBJ databases">
        <title>Genomic Encyclopedia of Type Strains, Phase IV (KMG-IV): sequencing the most valuable type-strain genomes for metagenomic binning, comparative biology and taxonomic classification.</title>
        <authorList>
            <person name="Goeker M."/>
        </authorList>
    </citation>
    <scope>NUCLEOTIDE SEQUENCE [LARGE SCALE GENOMIC DNA]</scope>
    <source>
        <strain evidence="8 9">DSM 25082</strain>
    </source>
</reference>
<dbReference type="Gene3D" id="1.10.287.950">
    <property type="entry name" value="Methyl-accepting chemotaxis protein"/>
    <property type="match status" value="1"/>
</dbReference>
<dbReference type="Pfam" id="PF00015">
    <property type="entry name" value="MCPsignal"/>
    <property type="match status" value="1"/>
</dbReference>
<dbReference type="PROSITE" id="PS50885">
    <property type="entry name" value="HAMP"/>
    <property type="match status" value="1"/>
</dbReference>
<feature type="coiled-coil region" evidence="5">
    <location>
        <begin position="480"/>
        <end position="507"/>
    </location>
</feature>
<evidence type="ECO:0000259" key="6">
    <source>
        <dbReference type="PROSITE" id="PS50111"/>
    </source>
</evidence>
<dbReference type="GO" id="GO:0004888">
    <property type="term" value="F:transmembrane signaling receptor activity"/>
    <property type="evidence" value="ECO:0007669"/>
    <property type="project" value="InterPro"/>
</dbReference>
<dbReference type="Proteomes" id="UP000295357">
    <property type="component" value="Unassembled WGS sequence"/>
</dbReference>
<keyword evidence="8" id="KW-0675">Receptor</keyword>
<dbReference type="InterPro" id="IPR004090">
    <property type="entry name" value="Chemotax_Me-accpt_rcpt"/>
</dbReference>
<keyword evidence="9" id="KW-1185">Reference proteome</keyword>
<evidence type="ECO:0000259" key="7">
    <source>
        <dbReference type="PROSITE" id="PS50885"/>
    </source>
</evidence>
<keyword evidence="2" id="KW-0488">Methylation</keyword>
<evidence type="ECO:0000256" key="3">
    <source>
        <dbReference type="ARBA" id="ARBA00029447"/>
    </source>
</evidence>
<dbReference type="GO" id="GO:0007165">
    <property type="term" value="P:signal transduction"/>
    <property type="evidence" value="ECO:0007669"/>
    <property type="project" value="UniProtKB-KW"/>
</dbReference>